<dbReference type="STRING" id="28042.GU90_09275"/>
<accession>A0A073AX56</accession>
<dbReference type="GO" id="GO:0006355">
    <property type="term" value="P:regulation of DNA-templated transcription"/>
    <property type="evidence" value="ECO:0007669"/>
    <property type="project" value="InterPro"/>
</dbReference>
<keyword evidence="1" id="KW-0547">Nucleotide-binding</keyword>
<gene>
    <name evidence="4" type="ORF">GU90_09275</name>
</gene>
<dbReference type="PANTHER" id="PTHR16305:SF35">
    <property type="entry name" value="TRANSCRIPTIONAL ACTIVATOR DOMAIN"/>
    <property type="match status" value="1"/>
</dbReference>
<dbReference type="SUPFAM" id="SSF52540">
    <property type="entry name" value="P-loop containing nucleoside triphosphate hydrolases"/>
    <property type="match status" value="1"/>
</dbReference>
<dbReference type="RefSeq" id="WP_029719328.1">
    <property type="nucleotide sequence ID" value="NZ_JAJUIW010000032.1"/>
</dbReference>
<keyword evidence="2" id="KW-0067">ATP-binding</keyword>
<dbReference type="Pfam" id="PF13401">
    <property type="entry name" value="AAA_22"/>
    <property type="match status" value="1"/>
</dbReference>
<protein>
    <recommendedName>
        <fullName evidence="3">HTH luxR-type domain-containing protein</fullName>
    </recommendedName>
</protein>
<keyword evidence="5" id="KW-1185">Reference proteome</keyword>
<dbReference type="CDD" id="cd06170">
    <property type="entry name" value="LuxR_C_like"/>
    <property type="match status" value="1"/>
</dbReference>
<dbReference type="InterPro" id="IPR049945">
    <property type="entry name" value="AAA_22"/>
</dbReference>
<evidence type="ECO:0000259" key="3">
    <source>
        <dbReference type="PROSITE" id="PS50043"/>
    </source>
</evidence>
<dbReference type="GO" id="GO:0005737">
    <property type="term" value="C:cytoplasm"/>
    <property type="evidence" value="ECO:0007669"/>
    <property type="project" value="TreeGrafter"/>
</dbReference>
<comment type="caution">
    <text evidence="4">The sequence shown here is derived from an EMBL/GenBank/DDBJ whole genome shotgun (WGS) entry which is preliminary data.</text>
</comment>
<dbReference type="InterPro" id="IPR011990">
    <property type="entry name" value="TPR-like_helical_dom_sf"/>
</dbReference>
<dbReference type="SMART" id="SM00421">
    <property type="entry name" value="HTH_LUXR"/>
    <property type="match status" value="1"/>
</dbReference>
<dbReference type="AlphaFoldDB" id="A0A073AX56"/>
<dbReference type="GO" id="GO:0004016">
    <property type="term" value="F:adenylate cyclase activity"/>
    <property type="evidence" value="ECO:0007669"/>
    <property type="project" value="TreeGrafter"/>
</dbReference>
<reference evidence="4 5" key="1">
    <citation type="submission" date="2014-06" db="EMBL/GenBank/DDBJ databases">
        <title>Saccharopolyspora rectivirgula DSM-43113 Genome sequencing.</title>
        <authorList>
            <person name="Barrera C."/>
            <person name="Millon L."/>
            <person name="Rognon B."/>
            <person name="Zaugg C."/>
            <person name="Monod M."/>
        </authorList>
    </citation>
    <scope>NUCLEOTIDE SEQUENCE [LARGE SCALE GENOMIC DNA]</scope>
    <source>
        <strain evidence="4 5">DSM 43113</strain>
    </source>
</reference>
<dbReference type="Gene3D" id="3.40.50.300">
    <property type="entry name" value="P-loop containing nucleotide triphosphate hydrolases"/>
    <property type="match status" value="1"/>
</dbReference>
<dbReference type="GO" id="GO:0016887">
    <property type="term" value="F:ATP hydrolysis activity"/>
    <property type="evidence" value="ECO:0007669"/>
    <property type="project" value="InterPro"/>
</dbReference>
<dbReference type="Gene3D" id="1.25.40.10">
    <property type="entry name" value="Tetratricopeptide repeat domain"/>
    <property type="match status" value="1"/>
</dbReference>
<proteinExistence type="predicted"/>
<organism evidence="4 5">
    <name type="scientific">Saccharopolyspora rectivirgula</name>
    <dbReference type="NCBI Taxonomy" id="28042"/>
    <lineage>
        <taxon>Bacteria</taxon>
        <taxon>Bacillati</taxon>
        <taxon>Actinomycetota</taxon>
        <taxon>Actinomycetes</taxon>
        <taxon>Pseudonocardiales</taxon>
        <taxon>Pseudonocardiaceae</taxon>
        <taxon>Saccharopolyspora</taxon>
    </lineage>
</organism>
<dbReference type="SUPFAM" id="SSF48452">
    <property type="entry name" value="TPR-like"/>
    <property type="match status" value="1"/>
</dbReference>
<evidence type="ECO:0000313" key="4">
    <source>
        <dbReference type="EMBL" id="KEI44368.1"/>
    </source>
</evidence>
<dbReference type="SUPFAM" id="SSF46894">
    <property type="entry name" value="C-terminal effector domain of the bipartite response regulators"/>
    <property type="match status" value="1"/>
</dbReference>
<feature type="domain" description="HTH luxR-type" evidence="3">
    <location>
        <begin position="836"/>
        <end position="898"/>
    </location>
</feature>
<dbReference type="PANTHER" id="PTHR16305">
    <property type="entry name" value="TESTICULAR SOLUBLE ADENYLYL CYCLASE"/>
    <property type="match status" value="1"/>
</dbReference>
<name>A0A073AX56_9PSEU</name>
<dbReference type="PROSITE" id="PS00622">
    <property type="entry name" value="HTH_LUXR_1"/>
    <property type="match status" value="1"/>
</dbReference>
<dbReference type="InterPro" id="IPR036388">
    <property type="entry name" value="WH-like_DNA-bd_sf"/>
</dbReference>
<dbReference type="InterPro" id="IPR000792">
    <property type="entry name" value="Tscrpt_reg_LuxR_C"/>
</dbReference>
<dbReference type="eggNOG" id="COG2909">
    <property type="taxonomic scope" value="Bacteria"/>
</dbReference>
<dbReference type="PROSITE" id="PS50043">
    <property type="entry name" value="HTH_LUXR_2"/>
    <property type="match status" value="1"/>
</dbReference>
<dbReference type="PRINTS" id="PR00038">
    <property type="entry name" value="HTHLUXR"/>
</dbReference>
<dbReference type="EMBL" id="JNVU01000025">
    <property type="protein sequence ID" value="KEI44368.1"/>
    <property type="molecule type" value="Genomic_DNA"/>
</dbReference>
<dbReference type="GO" id="GO:0005524">
    <property type="term" value="F:ATP binding"/>
    <property type="evidence" value="ECO:0007669"/>
    <property type="project" value="UniProtKB-KW"/>
</dbReference>
<evidence type="ECO:0000256" key="1">
    <source>
        <dbReference type="ARBA" id="ARBA00022741"/>
    </source>
</evidence>
<dbReference type="OrthoDB" id="483at2"/>
<dbReference type="GO" id="GO:0003677">
    <property type="term" value="F:DNA binding"/>
    <property type="evidence" value="ECO:0007669"/>
    <property type="project" value="InterPro"/>
</dbReference>
<evidence type="ECO:0000313" key="5">
    <source>
        <dbReference type="Proteomes" id="UP000031419"/>
    </source>
</evidence>
<dbReference type="Gene3D" id="1.10.10.10">
    <property type="entry name" value="Winged helix-like DNA-binding domain superfamily/Winged helix DNA-binding domain"/>
    <property type="match status" value="1"/>
</dbReference>
<evidence type="ECO:0000256" key="2">
    <source>
        <dbReference type="ARBA" id="ARBA00022840"/>
    </source>
</evidence>
<dbReference type="Proteomes" id="UP000031419">
    <property type="component" value="Unassembled WGS sequence"/>
</dbReference>
<dbReference type="InterPro" id="IPR016032">
    <property type="entry name" value="Sig_transdc_resp-reg_C-effctor"/>
</dbReference>
<dbReference type="Pfam" id="PF00196">
    <property type="entry name" value="GerE"/>
    <property type="match status" value="1"/>
</dbReference>
<dbReference type="InterPro" id="IPR027417">
    <property type="entry name" value="P-loop_NTPase"/>
</dbReference>
<sequence>MLSELEKAAAAPENLHGRTEEAAVLLRAAESARRRSGSALVITGEPGLGRTALLNQLFREATGFKTLRLQGFSAEQHIPLGGVWSLLRLLGVAGSGMPVAPAREIWALLREKSRHRAILLGVDDAHHLDRESLTALVFAARRTADLPVLVVFTAETGSAELPELWRGIRELPLRPLDDDACRRLIEDRWPGELCPQAVDAVCTAAGGNPQAAVELVEALTPQQRAGLAPIRQPLVPNGRLGSRYLREFRALPPECRTIVLAAAVEEDLGTAAAAREVTEAGLRDIAARGLADVSGRTVRVPRVARSVVLDAAGPAEIRQAHGFLARALATSATPDRLAWHRAAAEDGPDSCRSARLARAAERAREHGDYATAARAYEQAARSAASAVDRTRQLLAASRDSWLDGQHGHAISLVRQARQLACTSSERGLAELFRGTMELRSGDPALARRTLREAAEELLASDRELALTALLLAGESDWITGDYRGYQDTAQRVRHLRSGADRPAEQLIFEHFAGMSATVEGQHRRAVPALHRVVQLAETTTEPMSQILASQAAYTLGDAVRARDLACRAQSSAQRLGQHWQLPWALVYRSLAALQLDRYAEAEASSLQGLRIARSLGQHNTGIDHLAILALTAALRGEQDTTRHRLNREFTEGVASRGLARPDAFSSWAQGCAALAAERPLDAVQRMRSMNSWNGQTNTVVRVMAAPHFTEAAAACGQQDEAGGTIRAFDDWASHTGSRTRLALSHRSHALLAGRSAEADEHFRTAIELHRTSGACVELARTELLYAKQLRRDRKPGAARRLLAEAWQIFRDCDVPAWADKARAELRAAGAKVPGDDRPGRAELTPQQEEISRLVAEGATNREIAAHLHISHRTVDYHLRNIFTKLGVRSRVELAKLMR</sequence>